<evidence type="ECO:0000313" key="1">
    <source>
        <dbReference type="EMBL" id="SEJ80119.1"/>
    </source>
</evidence>
<dbReference type="STRING" id="84035.SAMN05660742_11792"/>
<dbReference type="EMBL" id="FNZK01000017">
    <property type="protein sequence ID" value="SEJ80119.1"/>
    <property type="molecule type" value="Genomic_DNA"/>
</dbReference>
<dbReference type="InterPro" id="IPR003787">
    <property type="entry name" value="Sulphur_relay_DsrE/F-like"/>
</dbReference>
<keyword evidence="2" id="KW-1185">Reference proteome</keyword>
<organism evidence="1 2">
    <name type="scientific">Propionispira arboris</name>
    <dbReference type="NCBI Taxonomy" id="84035"/>
    <lineage>
        <taxon>Bacteria</taxon>
        <taxon>Bacillati</taxon>
        <taxon>Bacillota</taxon>
        <taxon>Negativicutes</taxon>
        <taxon>Selenomonadales</taxon>
        <taxon>Selenomonadaceae</taxon>
        <taxon>Propionispira</taxon>
    </lineage>
</organism>
<sequence length="118" mass="13396">MDSFKVVFHIDEMHKWELTLGNAKNFIKDIGTAEYYIEIVANAEAVKIFADSNEEEIHELLQEMERLAQRGIKIMACRNAMQANAVQETDLPKYVSVVSAGITRLVTLQGQGYCYIKP</sequence>
<dbReference type="Gene3D" id="3.40.1260.10">
    <property type="entry name" value="DsrEFH-like"/>
    <property type="match status" value="1"/>
</dbReference>
<reference evidence="2" key="1">
    <citation type="submission" date="2016-10" db="EMBL/GenBank/DDBJ databases">
        <authorList>
            <person name="Varghese N."/>
            <person name="Submissions S."/>
        </authorList>
    </citation>
    <scope>NUCLEOTIDE SEQUENCE [LARGE SCALE GENOMIC DNA]</scope>
    <source>
        <strain evidence="2">DSM 2179</strain>
    </source>
</reference>
<accession>A0A1H7BRA0</accession>
<dbReference type="PANTHER" id="PTHR37691">
    <property type="entry name" value="BLR3518 PROTEIN"/>
    <property type="match status" value="1"/>
</dbReference>
<gene>
    <name evidence="1" type="ORF">SAMN05660742_11792</name>
</gene>
<dbReference type="RefSeq" id="WP_091833702.1">
    <property type="nucleotide sequence ID" value="NZ_FNZK01000017.1"/>
</dbReference>
<proteinExistence type="predicted"/>
<evidence type="ECO:0000313" key="2">
    <source>
        <dbReference type="Proteomes" id="UP000199662"/>
    </source>
</evidence>
<dbReference type="InterPro" id="IPR027396">
    <property type="entry name" value="DsrEFH-like"/>
</dbReference>
<dbReference type="AlphaFoldDB" id="A0A1H7BRA0"/>
<protein>
    <submittedName>
        <fullName evidence="1">Uncharacterized protein</fullName>
    </submittedName>
</protein>
<dbReference type="Proteomes" id="UP000199662">
    <property type="component" value="Unassembled WGS sequence"/>
</dbReference>
<dbReference type="PANTHER" id="PTHR37691:SF1">
    <property type="entry name" value="BLR3518 PROTEIN"/>
    <property type="match status" value="1"/>
</dbReference>
<dbReference type="Pfam" id="PF02635">
    <property type="entry name" value="DsrE"/>
    <property type="match status" value="1"/>
</dbReference>
<name>A0A1H7BRA0_9FIRM</name>
<dbReference type="SUPFAM" id="SSF75169">
    <property type="entry name" value="DsrEFH-like"/>
    <property type="match status" value="1"/>
</dbReference>